<keyword evidence="3" id="KW-1185">Reference proteome</keyword>
<feature type="transmembrane region" description="Helical" evidence="1">
    <location>
        <begin position="82"/>
        <end position="103"/>
    </location>
</feature>
<keyword evidence="1" id="KW-0472">Membrane</keyword>
<keyword evidence="1" id="KW-0812">Transmembrane</keyword>
<dbReference type="AlphaFoldDB" id="A0AAW9SEA9"/>
<protein>
    <submittedName>
        <fullName evidence="2">Uncharacterized protein</fullName>
    </submittedName>
</protein>
<dbReference type="RefSeq" id="WP_346823655.1">
    <property type="nucleotide sequence ID" value="NZ_JBDKWZ010000017.1"/>
</dbReference>
<evidence type="ECO:0000313" key="3">
    <source>
        <dbReference type="Proteomes" id="UP001403385"/>
    </source>
</evidence>
<feature type="transmembrane region" description="Helical" evidence="1">
    <location>
        <begin position="12"/>
        <end position="32"/>
    </location>
</feature>
<proteinExistence type="predicted"/>
<dbReference type="Proteomes" id="UP001403385">
    <property type="component" value="Unassembled WGS sequence"/>
</dbReference>
<evidence type="ECO:0000256" key="1">
    <source>
        <dbReference type="SAM" id="Phobius"/>
    </source>
</evidence>
<comment type="caution">
    <text evidence="2">The sequence shown here is derived from an EMBL/GenBank/DDBJ whole genome shotgun (WGS) entry which is preliminary data.</text>
</comment>
<evidence type="ECO:0000313" key="2">
    <source>
        <dbReference type="EMBL" id="MEN7550875.1"/>
    </source>
</evidence>
<reference evidence="2 3" key="1">
    <citation type="submission" date="2024-04" db="EMBL/GenBank/DDBJ databases">
        <title>Novel genus in family Flammeovirgaceae.</title>
        <authorList>
            <person name="Nguyen T.H."/>
            <person name="Vuong T.Q."/>
            <person name="Le H."/>
            <person name="Kim S.-G."/>
        </authorList>
    </citation>
    <scope>NUCLEOTIDE SEQUENCE [LARGE SCALE GENOMIC DNA]</scope>
    <source>
        <strain evidence="2 3">JCM 23209</strain>
    </source>
</reference>
<dbReference type="EMBL" id="JBDKWZ010000017">
    <property type="protein sequence ID" value="MEN7550875.1"/>
    <property type="molecule type" value="Genomic_DNA"/>
</dbReference>
<accession>A0AAW9SEA9</accession>
<keyword evidence="1" id="KW-1133">Transmembrane helix</keyword>
<sequence length="111" mass="11697">MDIESITTGTLLPLAYLLVGLAILAAIVGFVLNAVANPQNLMKSVAGVVLLLVLFGLGYGLASNEVTAKALEFQVNADSSKLIGGMLIMMYELLIVAFVGIIFTEIVKLVK</sequence>
<name>A0AAW9SEA9_9BACT</name>
<organism evidence="2 3">
    <name type="scientific">Rapidithrix thailandica</name>
    <dbReference type="NCBI Taxonomy" id="413964"/>
    <lineage>
        <taxon>Bacteria</taxon>
        <taxon>Pseudomonadati</taxon>
        <taxon>Bacteroidota</taxon>
        <taxon>Cytophagia</taxon>
        <taxon>Cytophagales</taxon>
        <taxon>Flammeovirgaceae</taxon>
        <taxon>Rapidithrix</taxon>
    </lineage>
</organism>
<gene>
    <name evidence="2" type="ORF">AAG747_23345</name>
</gene>
<feature type="transmembrane region" description="Helical" evidence="1">
    <location>
        <begin position="44"/>
        <end position="62"/>
    </location>
</feature>